<dbReference type="HOGENOM" id="CLU_1718875_0_0_4"/>
<protein>
    <submittedName>
        <fullName evidence="2">Uncharacterized protein</fullName>
    </submittedName>
</protein>
<dbReference type="Proteomes" id="UP000002705">
    <property type="component" value="Chromosome 3"/>
</dbReference>
<feature type="region of interest" description="Disordered" evidence="1">
    <location>
        <begin position="1"/>
        <end position="49"/>
    </location>
</feature>
<proteinExistence type="predicted"/>
<gene>
    <name evidence="2" type="ordered locus">Bcep18194_C6806</name>
</gene>
<evidence type="ECO:0000313" key="2">
    <source>
        <dbReference type="EMBL" id="ABB05852.1"/>
    </source>
</evidence>
<name>Q39NW4_BURL3</name>
<organism evidence="2 3">
    <name type="scientific">Burkholderia lata (strain ATCC 17760 / DSM 23089 / LMG 22485 / NCIMB 9086 / R18194 / 383)</name>
    <dbReference type="NCBI Taxonomy" id="482957"/>
    <lineage>
        <taxon>Bacteria</taxon>
        <taxon>Pseudomonadati</taxon>
        <taxon>Pseudomonadota</taxon>
        <taxon>Betaproteobacteria</taxon>
        <taxon>Burkholderiales</taxon>
        <taxon>Burkholderiaceae</taxon>
        <taxon>Burkholderia</taxon>
        <taxon>Burkholderia cepacia complex</taxon>
    </lineage>
</organism>
<evidence type="ECO:0000313" key="3">
    <source>
        <dbReference type="Proteomes" id="UP000002705"/>
    </source>
</evidence>
<dbReference type="PATRIC" id="fig|482957.22.peg.7336"/>
<reference evidence="2" key="1">
    <citation type="submission" date="2009-01" db="EMBL/GenBank/DDBJ databases">
        <title>Complete sequence of chromosome 3 of Burkholderia sp. 383.</title>
        <authorList>
            <consortium name="US DOE Joint Genome Institute"/>
            <person name="Copeland A."/>
            <person name="Lucas S."/>
            <person name="Lapidus A."/>
            <person name="Barry K."/>
            <person name="Detter J.C."/>
            <person name="Glavina T."/>
            <person name="Hammon N."/>
            <person name="Israni S."/>
            <person name="Pitluck S."/>
            <person name="Chain P."/>
            <person name="Malfatti S."/>
            <person name="Shin M."/>
            <person name="Vergez L."/>
            <person name="Schmutz J."/>
            <person name="Larimer F."/>
            <person name="Land M."/>
            <person name="Kyrpides N."/>
            <person name="Lykidis A."/>
            <person name="Richardson P."/>
        </authorList>
    </citation>
    <scope>NUCLEOTIDE SEQUENCE</scope>
    <source>
        <strain evidence="2">383</strain>
    </source>
</reference>
<keyword evidence="3" id="KW-1185">Reference proteome</keyword>
<evidence type="ECO:0000256" key="1">
    <source>
        <dbReference type="SAM" id="MobiDB-lite"/>
    </source>
</evidence>
<feature type="compositionally biased region" description="Basic and acidic residues" evidence="1">
    <location>
        <begin position="28"/>
        <end position="38"/>
    </location>
</feature>
<dbReference type="KEGG" id="bur:Bcep18194_C6806"/>
<accession>Q39NW4</accession>
<dbReference type="EMBL" id="CP000150">
    <property type="protein sequence ID" value="ABB05852.1"/>
    <property type="molecule type" value="Genomic_DNA"/>
</dbReference>
<sequence length="152" mass="16856">MATVNAVRRSKREIGKRPSLASNINPAHIERRRPDRRTTSATPCQSDIPGRIGRKHAVDFHLVIAHAFLLPRTGWVKRCKRTAQMHERNNFLEHSRIDLDGDHHAGARSAPRIPLCRLRPHVVDGQPGRAQPVQAAGNLTGTGCQCHGEIPA</sequence>
<dbReference type="AlphaFoldDB" id="Q39NW4"/>